<evidence type="ECO:0000256" key="2">
    <source>
        <dbReference type="ARBA" id="ARBA00022448"/>
    </source>
</evidence>
<name>A0ABS2L2Q3_9MICO</name>
<evidence type="ECO:0000256" key="4">
    <source>
        <dbReference type="ARBA" id="ARBA00022692"/>
    </source>
</evidence>
<keyword evidence="3" id="KW-1003">Cell membrane</keyword>
<dbReference type="Proteomes" id="UP000776164">
    <property type="component" value="Unassembled WGS sequence"/>
</dbReference>
<dbReference type="RefSeq" id="WP_205106464.1">
    <property type="nucleotide sequence ID" value="NZ_BAAAHT010000018.1"/>
</dbReference>
<dbReference type="EMBL" id="JAFBBU010000001">
    <property type="protein sequence ID" value="MBM7470761.1"/>
    <property type="molecule type" value="Genomic_DNA"/>
</dbReference>
<accession>A0ABS2L2Q3</accession>
<feature type="transmembrane region" description="Helical" evidence="7">
    <location>
        <begin position="176"/>
        <end position="196"/>
    </location>
</feature>
<dbReference type="CDD" id="cd06261">
    <property type="entry name" value="TM_PBP2"/>
    <property type="match status" value="1"/>
</dbReference>
<feature type="transmembrane region" description="Helical" evidence="7">
    <location>
        <begin position="235"/>
        <end position="256"/>
    </location>
</feature>
<feature type="domain" description="ABC transmembrane type-1" evidence="8">
    <location>
        <begin position="95"/>
        <end position="303"/>
    </location>
</feature>
<evidence type="ECO:0000256" key="5">
    <source>
        <dbReference type="ARBA" id="ARBA00022989"/>
    </source>
</evidence>
<comment type="similarity">
    <text evidence="7">Belongs to the binding-protein-dependent transport system permease family.</text>
</comment>
<keyword evidence="4 7" id="KW-0812">Transmembrane</keyword>
<keyword evidence="2 7" id="KW-0813">Transport</keyword>
<dbReference type="InterPro" id="IPR000515">
    <property type="entry name" value="MetI-like"/>
</dbReference>
<dbReference type="PROSITE" id="PS50928">
    <property type="entry name" value="ABC_TM1"/>
    <property type="match status" value="1"/>
</dbReference>
<evidence type="ECO:0000256" key="1">
    <source>
        <dbReference type="ARBA" id="ARBA00004651"/>
    </source>
</evidence>
<feature type="transmembrane region" description="Helical" evidence="7">
    <location>
        <begin position="9"/>
        <end position="30"/>
    </location>
</feature>
<evidence type="ECO:0000256" key="3">
    <source>
        <dbReference type="ARBA" id="ARBA00022475"/>
    </source>
</evidence>
<feature type="transmembrane region" description="Helical" evidence="7">
    <location>
        <begin position="140"/>
        <end position="164"/>
    </location>
</feature>
<evidence type="ECO:0000313" key="10">
    <source>
        <dbReference type="Proteomes" id="UP000776164"/>
    </source>
</evidence>
<dbReference type="SUPFAM" id="SSF161098">
    <property type="entry name" value="MetI-like"/>
    <property type="match status" value="1"/>
</dbReference>
<dbReference type="InterPro" id="IPR035906">
    <property type="entry name" value="MetI-like_sf"/>
</dbReference>
<feature type="transmembrane region" description="Helical" evidence="7">
    <location>
        <begin position="97"/>
        <end position="119"/>
    </location>
</feature>
<keyword evidence="10" id="KW-1185">Reference proteome</keyword>
<evidence type="ECO:0000256" key="6">
    <source>
        <dbReference type="ARBA" id="ARBA00023136"/>
    </source>
</evidence>
<evidence type="ECO:0000256" key="7">
    <source>
        <dbReference type="RuleBase" id="RU363032"/>
    </source>
</evidence>
<dbReference type="InterPro" id="IPR045621">
    <property type="entry name" value="BPD_transp_1_N"/>
</dbReference>
<evidence type="ECO:0000313" key="9">
    <source>
        <dbReference type="EMBL" id="MBM7470761.1"/>
    </source>
</evidence>
<organism evidence="9 10">
    <name type="scientific">Subtercola frigoramans</name>
    <dbReference type="NCBI Taxonomy" id="120298"/>
    <lineage>
        <taxon>Bacteria</taxon>
        <taxon>Bacillati</taxon>
        <taxon>Actinomycetota</taxon>
        <taxon>Actinomycetes</taxon>
        <taxon>Micrococcales</taxon>
        <taxon>Microbacteriaceae</taxon>
        <taxon>Subtercola</taxon>
    </lineage>
</organism>
<comment type="subcellular location">
    <subcellularLocation>
        <location evidence="1 7">Cell membrane</location>
        <topology evidence="1 7">Multi-pass membrane protein</topology>
    </subcellularLocation>
</comment>
<protein>
    <submittedName>
        <fullName evidence="9">Peptide/nickel transport system permease protein</fullName>
    </submittedName>
</protein>
<sequence length="313" mass="33507">MTFIILRRLLLSIPLLFVASIITFVLQAFVPGDPARTLLGLNATPEQYQALRESLHLNEPILTQYWLYLSDALRGQFGTSIFTGEPVVDTIGQRLPVTLSLIVAATLVATIIGVLFGVFSATRGPVVRRLVDVSSLVGNALPNFWVALVLVAIFAIGMGAFPATGYSDLADSPSDWALSLVLPVIALSLGGIALVAKVTRDGMLTTLQLDHIRTLRASGVGRRSLIWKHSLRNSGIAVVTVIGLTLISFVSGSILIENVFALPGLGTLIVTATNKHDVPVVQGLAITFTLIVIVTNLIVDVVYGLLNPKVRIR</sequence>
<gene>
    <name evidence="9" type="ORF">JOE66_000395</name>
</gene>
<dbReference type="PANTHER" id="PTHR43163:SF6">
    <property type="entry name" value="DIPEPTIDE TRANSPORT SYSTEM PERMEASE PROTEIN DPPB-RELATED"/>
    <property type="match status" value="1"/>
</dbReference>
<dbReference type="Gene3D" id="1.10.3720.10">
    <property type="entry name" value="MetI-like"/>
    <property type="match status" value="1"/>
</dbReference>
<keyword evidence="5 7" id="KW-1133">Transmembrane helix</keyword>
<feature type="transmembrane region" description="Helical" evidence="7">
    <location>
        <begin position="284"/>
        <end position="306"/>
    </location>
</feature>
<dbReference type="Pfam" id="PF00528">
    <property type="entry name" value="BPD_transp_1"/>
    <property type="match status" value="1"/>
</dbReference>
<proteinExistence type="inferred from homology"/>
<dbReference type="Pfam" id="PF19300">
    <property type="entry name" value="BPD_transp_1_N"/>
    <property type="match status" value="1"/>
</dbReference>
<comment type="caution">
    <text evidence="9">The sequence shown here is derived from an EMBL/GenBank/DDBJ whole genome shotgun (WGS) entry which is preliminary data.</text>
</comment>
<evidence type="ECO:0000259" key="8">
    <source>
        <dbReference type="PROSITE" id="PS50928"/>
    </source>
</evidence>
<keyword evidence="6 7" id="KW-0472">Membrane</keyword>
<dbReference type="PANTHER" id="PTHR43163">
    <property type="entry name" value="DIPEPTIDE TRANSPORT SYSTEM PERMEASE PROTEIN DPPB-RELATED"/>
    <property type="match status" value="1"/>
</dbReference>
<reference evidence="9 10" key="1">
    <citation type="submission" date="2021-01" db="EMBL/GenBank/DDBJ databases">
        <title>Sequencing the genomes of 1000 actinobacteria strains.</title>
        <authorList>
            <person name="Klenk H.-P."/>
        </authorList>
    </citation>
    <scope>NUCLEOTIDE SEQUENCE [LARGE SCALE GENOMIC DNA]</scope>
    <source>
        <strain evidence="9 10">DSM 13057</strain>
    </source>
</reference>